<keyword evidence="4" id="KW-1185">Reference proteome</keyword>
<name>A0ABX1EZD7_9PROT</name>
<reference evidence="3 4" key="1">
    <citation type="submission" date="2020-03" db="EMBL/GenBank/DDBJ databases">
        <title>Roseomonas selenitidurans sp. nov. isolated from soil.</title>
        <authorList>
            <person name="Liu H."/>
        </authorList>
    </citation>
    <scope>NUCLEOTIDE SEQUENCE [LARGE SCALE GENOMIC DNA]</scope>
    <source>
        <strain evidence="3 4">JCM 15073</strain>
    </source>
</reference>
<comment type="caution">
    <text evidence="3">The sequence shown here is derived from an EMBL/GenBank/DDBJ whole genome shotgun (WGS) entry which is preliminary data.</text>
</comment>
<dbReference type="InterPro" id="IPR001296">
    <property type="entry name" value="Glyco_trans_1"/>
</dbReference>
<dbReference type="Gene3D" id="3.40.50.2000">
    <property type="entry name" value="Glycogen Phosphorylase B"/>
    <property type="match status" value="2"/>
</dbReference>
<evidence type="ECO:0000313" key="4">
    <source>
        <dbReference type="Proteomes" id="UP000765160"/>
    </source>
</evidence>
<dbReference type="PANTHER" id="PTHR45947">
    <property type="entry name" value="SULFOQUINOVOSYL TRANSFERASE SQD2"/>
    <property type="match status" value="1"/>
</dbReference>
<dbReference type="EMBL" id="JAAVTX010000003">
    <property type="protein sequence ID" value="NKE45445.1"/>
    <property type="molecule type" value="Genomic_DNA"/>
</dbReference>
<proteinExistence type="predicted"/>
<evidence type="ECO:0000259" key="1">
    <source>
        <dbReference type="Pfam" id="PF00534"/>
    </source>
</evidence>
<dbReference type="PANTHER" id="PTHR45947:SF3">
    <property type="entry name" value="SULFOQUINOVOSYL TRANSFERASE SQD2"/>
    <property type="match status" value="1"/>
</dbReference>
<dbReference type="InterPro" id="IPR028098">
    <property type="entry name" value="Glyco_trans_4-like_N"/>
</dbReference>
<sequence length="404" mass="43616">MRMPAFSQPRLAEQFPDAVARAGSSQAGQAGQASTGSPLVMHVFPSFAVGGAQVRFAALANRFRARWRHVVVPLDGNGACAARIGPQVPFTLLDPPASRGTGAAGLARKLWDIQALLRRLRPDVLVTGNWGSMDWAIARHAVPGLRHIHIEDGFGPEEAERQFRRRVLARRWALRGSTVVLPSLTLQRLAQHEWKLPEAALRYIPNGLDLNRFRPDGPVACPVPGHGQGAVPLIGTVAALRPEKALDRLLRACALLARRRTAFHLAIIGDGPDRARLQALTASLGLEQRVTFAGHVPDPAAAYRSFDVFALTSDTEQMPFSVLEAMGTGLAVAATDVGDVAEMVAAQNRPFVTPRDDADFAIALATLLEEPARRRNIGAANRSRAVLDFSEEAMFQAYAALIEG</sequence>
<dbReference type="RefSeq" id="WP_168049885.1">
    <property type="nucleotide sequence ID" value="NZ_JAATJR010000003.1"/>
</dbReference>
<dbReference type="Proteomes" id="UP000765160">
    <property type="component" value="Unassembled WGS sequence"/>
</dbReference>
<dbReference type="InterPro" id="IPR050194">
    <property type="entry name" value="Glycosyltransferase_grp1"/>
</dbReference>
<dbReference type="CDD" id="cd03801">
    <property type="entry name" value="GT4_PimA-like"/>
    <property type="match status" value="1"/>
</dbReference>
<gene>
    <name evidence="3" type="ORF">HB662_11715</name>
</gene>
<dbReference type="SUPFAM" id="SSF53756">
    <property type="entry name" value="UDP-Glycosyltransferase/glycogen phosphorylase"/>
    <property type="match status" value="1"/>
</dbReference>
<dbReference type="Pfam" id="PF13439">
    <property type="entry name" value="Glyco_transf_4"/>
    <property type="match status" value="1"/>
</dbReference>
<organism evidence="3 4">
    <name type="scientific">Falsiroseomonas frigidaquae</name>
    <dbReference type="NCBI Taxonomy" id="487318"/>
    <lineage>
        <taxon>Bacteria</taxon>
        <taxon>Pseudomonadati</taxon>
        <taxon>Pseudomonadota</taxon>
        <taxon>Alphaproteobacteria</taxon>
        <taxon>Acetobacterales</taxon>
        <taxon>Roseomonadaceae</taxon>
        <taxon>Falsiroseomonas</taxon>
    </lineage>
</organism>
<feature type="domain" description="Glycosyltransferase subfamily 4-like N-terminal" evidence="2">
    <location>
        <begin position="49"/>
        <end position="212"/>
    </location>
</feature>
<evidence type="ECO:0000313" key="3">
    <source>
        <dbReference type="EMBL" id="NKE45445.1"/>
    </source>
</evidence>
<accession>A0ABX1EZD7</accession>
<evidence type="ECO:0000259" key="2">
    <source>
        <dbReference type="Pfam" id="PF13439"/>
    </source>
</evidence>
<dbReference type="Pfam" id="PF00534">
    <property type="entry name" value="Glycos_transf_1"/>
    <property type="match status" value="1"/>
</dbReference>
<feature type="domain" description="Glycosyl transferase family 1" evidence="1">
    <location>
        <begin position="232"/>
        <end position="383"/>
    </location>
</feature>
<protein>
    <submittedName>
        <fullName evidence="3">Glycosyltransferase family 4 protein</fullName>
    </submittedName>
</protein>